<dbReference type="PROSITE" id="PS50123">
    <property type="entry name" value="CHER"/>
    <property type="match status" value="1"/>
</dbReference>
<dbReference type="Gene3D" id="3.40.50.150">
    <property type="entry name" value="Vaccinia Virus protein VP39"/>
    <property type="match status" value="1"/>
</dbReference>
<dbReference type="Proteomes" id="UP000308508">
    <property type="component" value="Unassembled WGS sequence"/>
</dbReference>
<dbReference type="PANTHER" id="PTHR24422:SF8">
    <property type="entry name" value="CHEMOTAXIS PROTEIN"/>
    <property type="match status" value="1"/>
</dbReference>
<dbReference type="Pfam" id="PF03705">
    <property type="entry name" value="CheR_N"/>
    <property type="match status" value="1"/>
</dbReference>
<evidence type="ECO:0000259" key="1">
    <source>
        <dbReference type="PROSITE" id="PS50123"/>
    </source>
</evidence>
<proteinExistence type="predicted"/>
<keyword evidence="3" id="KW-1185">Reference proteome</keyword>
<sequence>MNEEALFDLEVRLLLEALFQRYHHDFRDYALASVRRRVRQAMQRLECESVADLQNLVLHEPDAFAQALPFFTVQVSEMFRDPAYFLALREHVTPVLRTYPSLKIWVAGCSNGEEVWSLAILLAEEGLLERTLIYATDINPQALRAAESATYEARRVGGFSKNYQAAGGTGSLSDYYSSAYGRAVFDRRLRKHVVFADHSLATDAVFSEVHLVSCRNVLIYFNAGLQDRAIGLFREALVHRGFLGLGSRESLRSGANADAFEPLVAAQKLFRKKA</sequence>
<feature type="domain" description="CheR-type methyltransferase" evidence="1">
    <location>
        <begin position="1"/>
        <end position="261"/>
    </location>
</feature>
<dbReference type="PRINTS" id="PR00996">
    <property type="entry name" value="CHERMTFRASE"/>
</dbReference>
<evidence type="ECO:0000313" key="2">
    <source>
        <dbReference type="EMBL" id="TLX23254.1"/>
    </source>
</evidence>
<reference evidence="2 3" key="1">
    <citation type="submission" date="2019-04" db="EMBL/GenBank/DDBJ databases">
        <authorList>
            <person name="Grouzdev D.S."/>
            <person name="Nazina T.N."/>
        </authorList>
    </citation>
    <scope>NUCLEOTIDE SEQUENCE [LARGE SCALE GENOMIC DNA]</scope>
    <source>
        <strain evidence="2 3">SHC 3-19</strain>
    </source>
</reference>
<evidence type="ECO:0000313" key="3">
    <source>
        <dbReference type="Proteomes" id="UP000308508"/>
    </source>
</evidence>
<dbReference type="GO" id="GO:0008757">
    <property type="term" value="F:S-adenosylmethionine-dependent methyltransferase activity"/>
    <property type="evidence" value="ECO:0007669"/>
    <property type="project" value="InterPro"/>
</dbReference>
<dbReference type="AlphaFoldDB" id="A0A5R9PIA3"/>
<accession>A0A5R9PIA3</accession>
<dbReference type="STRING" id="1123377.GCA_000423885_02018"/>
<keyword evidence="2" id="KW-0808">Transferase</keyword>
<name>A0A5R9PIA3_9GAMM</name>
<dbReference type="InterPro" id="IPR029063">
    <property type="entry name" value="SAM-dependent_MTases_sf"/>
</dbReference>
<comment type="caution">
    <text evidence="2">The sequence shown here is derived from an EMBL/GenBank/DDBJ whole genome shotgun (WGS) entry which is preliminary data.</text>
</comment>
<gene>
    <name evidence="2" type="ORF">E5S66_01580</name>
</gene>
<dbReference type="GO" id="GO:0032259">
    <property type="term" value="P:methylation"/>
    <property type="evidence" value="ECO:0007669"/>
    <property type="project" value="UniProtKB-KW"/>
</dbReference>
<keyword evidence="2" id="KW-0489">Methyltransferase</keyword>
<dbReference type="EMBL" id="SROY01000001">
    <property type="protein sequence ID" value="TLX23254.1"/>
    <property type="molecule type" value="Genomic_DNA"/>
</dbReference>
<dbReference type="SMART" id="SM00138">
    <property type="entry name" value="MeTrc"/>
    <property type="match status" value="1"/>
</dbReference>
<dbReference type="InterPro" id="IPR022641">
    <property type="entry name" value="CheR_N"/>
</dbReference>
<dbReference type="InterPro" id="IPR000780">
    <property type="entry name" value="CheR_MeTrfase"/>
</dbReference>
<dbReference type="Pfam" id="PF01739">
    <property type="entry name" value="CheR"/>
    <property type="match status" value="1"/>
</dbReference>
<dbReference type="PANTHER" id="PTHR24422">
    <property type="entry name" value="CHEMOTAXIS PROTEIN METHYLTRANSFERASE"/>
    <property type="match status" value="1"/>
</dbReference>
<protein>
    <submittedName>
        <fullName evidence="2">Protein-glutamate O-methyltransferase CheR</fullName>
    </submittedName>
</protein>
<dbReference type="InterPro" id="IPR022642">
    <property type="entry name" value="CheR_C"/>
</dbReference>
<dbReference type="SUPFAM" id="SSF47757">
    <property type="entry name" value="Chemotaxis receptor methyltransferase CheR, N-terminal domain"/>
    <property type="match status" value="1"/>
</dbReference>
<dbReference type="SUPFAM" id="SSF53335">
    <property type="entry name" value="S-adenosyl-L-methionine-dependent methyltransferases"/>
    <property type="match status" value="1"/>
</dbReference>
<dbReference type="InterPro" id="IPR050903">
    <property type="entry name" value="Bact_Chemotaxis_MeTrfase"/>
</dbReference>
<organism evidence="2 3">
    <name type="scientific">Thermomonas fusca</name>
    <dbReference type="NCBI Taxonomy" id="215690"/>
    <lineage>
        <taxon>Bacteria</taxon>
        <taxon>Pseudomonadati</taxon>
        <taxon>Pseudomonadota</taxon>
        <taxon>Gammaproteobacteria</taxon>
        <taxon>Lysobacterales</taxon>
        <taxon>Lysobacteraceae</taxon>
        <taxon>Thermomonas</taxon>
    </lineage>
</organism>